<reference evidence="1" key="1">
    <citation type="submission" date="2025-08" db="UniProtKB">
        <authorList>
            <consortium name="Ensembl"/>
        </authorList>
    </citation>
    <scope>IDENTIFICATION</scope>
</reference>
<reference evidence="1" key="2">
    <citation type="submission" date="2025-09" db="UniProtKB">
        <authorList>
            <consortium name="Ensembl"/>
        </authorList>
    </citation>
    <scope>IDENTIFICATION</scope>
</reference>
<dbReference type="InterPro" id="IPR008972">
    <property type="entry name" value="Cupredoxin"/>
</dbReference>
<dbReference type="STRING" id="48699.ENSPLAP00000013596"/>
<name>A0A3B3ULM2_9TELE</name>
<dbReference type="Proteomes" id="UP000261500">
    <property type="component" value="Unplaced"/>
</dbReference>
<evidence type="ECO:0000313" key="1">
    <source>
        <dbReference type="Ensembl" id="ENSPLAP00000013596.1"/>
    </source>
</evidence>
<dbReference type="Gene3D" id="2.60.40.420">
    <property type="entry name" value="Cupredoxins - blue copper proteins"/>
    <property type="match status" value="1"/>
</dbReference>
<accession>A0A3B3ULM2</accession>
<dbReference type="Ensembl" id="ENSPLAT00000021661.1">
    <property type="protein sequence ID" value="ENSPLAP00000013596.1"/>
    <property type="gene ID" value="ENSPLAG00000017122.1"/>
</dbReference>
<evidence type="ECO:0000313" key="2">
    <source>
        <dbReference type="Proteomes" id="UP000261500"/>
    </source>
</evidence>
<dbReference type="GeneTree" id="ENSGT00940000158517"/>
<dbReference type="SUPFAM" id="SSF49503">
    <property type="entry name" value="Cupredoxins"/>
    <property type="match status" value="1"/>
</dbReference>
<protein>
    <recommendedName>
        <fullName evidence="3">Plastocyanin-like domain-containing protein</fullName>
    </recommendedName>
</protein>
<sequence length="129" mass="14909">MEANWYMSPSPGNIFVGKGENRIGSRYKKVAYREYTDETFKTQKAREEHLSILGPIIHGEVGEQILIVFKNKASRPYSITPHGVKASENIRRKKIISRSCCSLTKTLKFKKKDQIYFQYVYLITQESNG</sequence>
<dbReference type="AlphaFoldDB" id="A0A3B3ULM2"/>
<keyword evidence="2" id="KW-1185">Reference proteome</keyword>
<organism evidence="1 2">
    <name type="scientific">Poecilia latipinna</name>
    <name type="common">sailfin molly</name>
    <dbReference type="NCBI Taxonomy" id="48699"/>
    <lineage>
        <taxon>Eukaryota</taxon>
        <taxon>Metazoa</taxon>
        <taxon>Chordata</taxon>
        <taxon>Craniata</taxon>
        <taxon>Vertebrata</taxon>
        <taxon>Euteleostomi</taxon>
        <taxon>Actinopterygii</taxon>
        <taxon>Neopterygii</taxon>
        <taxon>Teleostei</taxon>
        <taxon>Neoteleostei</taxon>
        <taxon>Acanthomorphata</taxon>
        <taxon>Ovalentaria</taxon>
        <taxon>Atherinomorphae</taxon>
        <taxon>Cyprinodontiformes</taxon>
        <taxon>Poeciliidae</taxon>
        <taxon>Poeciliinae</taxon>
        <taxon>Poecilia</taxon>
    </lineage>
</organism>
<evidence type="ECO:0008006" key="3">
    <source>
        <dbReference type="Google" id="ProtNLM"/>
    </source>
</evidence>
<proteinExistence type="predicted"/>